<evidence type="ECO:0000259" key="2">
    <source>
        <dbReference type="SMART" id="SM00829"/>
    </source>
</evidence>
<dbReference type="SUPFAM" id="SSF51735">
    <property type="entry name" value="NAD(P)-binding Rossmann-fold domains"/>
    <property type="match status" value="1"/>
</dbReference>
<dbReference type="AlphaFoldDB" id="A0A419UZL2"/>
<keyword evidence="1" id="KW-0560">Oxidoreductase</keyword>
<keyword evidence="4" id="KW-1185">Reference proteome</keyword>
<protein>
    <recommendedName>
        <fullName evidence="2">Enoyl reductase (ER) domain-containing protein</fullName>
    </recommendedName>
</protein>
<evidence type="ECO:0000313" key="3">
    <source>
        <dbReference type="EMBL" id="RKD71136.1"/>
    </source>
</evidence>
<dbReference type="Gene3D" id="3.90.180.10">
    <property type="entry name" value="Medium-chain alcohol dehydrogenases, catalytic domain"/>
    <property type="match status" value="1"/>
</dbReference>
<dbReference type="RefSeq" id="WP_120193691.1">
    <property type="nucleotide sequence ID" value="NZ_RAPK01000010.1"/>
</dbReference>
<dbReference type="InterPro" id="IPR013149">
    <property type="entry name" value="ADH-like_C"/>
</dbReference>
<dbReference type="CDD" id="cd05288">
    <property type="entry name" value="PGDH"/>
    <property type="match status" value="1"/>
</dbReference>
<dbReference type="SMART" id="SM00829">
    <property type="entry name" value="PKS_ER"/>
    <property type="match status" value="1"/>
</dbReference>
<dbReference type="InterPro" id="IPR036291">
    <property type="entry name" value="NAD(P)-bd_dom_sf"/>
</dbReference>
<organism evidence="3 4">
    <name type="scientific">Sinobaca qinghaiensis</name>
    <dbReference type="NCBI Taxonomy" id="342944"/>
    <lineage>
        <taxon>Bacteria</taxon>
        <taxon>Bacillati</taxon>
        <taxon>Bacillota</taxon>
        <taxon>Bacilli</taxon>
        <taxon>Bacillales</taxon>
        <taxon>Sporolactobacillaceae</taxon>
        <taxon>Sinobaca</taxon>
    </lineage>
</organism>
<dbReference type="InterPro" id="IPR045010">
    <property type="entry name" value="MDR_fam"/>
</dbReference>
<proteinExistence type="predicted"/>
<dbReference type="Gene3D" id="3.40.50.720">
    <property type="entry name" value="NAD(P)-binding Rossmann-like Domain"/>
    <property type="match status" value="1"/>
</dbReference>
<name>A0A419UZL2_9BACL</name>
<dbReference type="EMBL" id="RAPK01000010">
    <property type="protein sequence ID" value="RKD71136.1"/>
    <property type="molecule type" value="Genomic_DNA"/>
</dbReference>
<comment type="caution">
    <text evidence="3">The sequence shown here is derived from an EMBL/GenBank/DDBJ whole genome shotgun (WGS) entry which is preliminary data.</text>
</comment>
<dbReference type="Proteomes" id="UP000285120">
    <property type="component" value="Unassembled WGS sequence"/>
</dbReference>
<dbReference type="InterPro" id="IPR041694">
    <property type="entry name" value="ADH_N_2"/>
</dbReference>
<dbReference type="PANTHER" id="PTHR43205">
    <property type="entry name" value="PROSTAGLANDIN REDUCTASE"/>
    <property type="match status" value="1"/>
</dbReference>
<dbReference type="Pfam" id="PF00107">
    <property type="entry name" value="ADH_zinc_N"/>
    <property type="match status" value="1"/>
</dbReference>
<dbReference type="InterPro" id="IPR020843">
    <property type="entry name" value="ER"/>
</dbReference>
<dbReference type="FunFam" id="3.40.50.720:FF:000121">
    <property type="entry name" value="Prostaglandin reductase 2"/>
    <property type="match status" value="1"/>
</dbReference>
<gene>
    <name evidence="3" type="ORF">ATL39_2528</name>
</gene>
<evidence type="ECO:0000313" key="4">
    <source>
        <dbReference type="Proteomes" id="UP000285120"/>
    </source>
</evidence>
<sequence length="335" mass="36124">MAPSAHYQILLAERPEGTPTRDTFHFDRVSTASPSSGEVLLKTLYLSVDPYMRGRMNEGKSYVPPFELHEPISGGGIGEVVESQSSSLKEGDIVIGNLNWEEYPVVSADAVRKIDPSLAPVSTHLGILGMPGLTAYFGINDICRPKEGETVVVSGAAGAVGSAAGQIAKIYGARVVGIAGTDEKVRYLKEELHFDEVIQYNTVEDMGAALQEACPDGVDAYFDNVGGPISEALYPLLNKYARIAQCGAISTYNSTGEDVGPRVQQYLVKASALMQGFIVGDFSSRFQEGSEKLAEWLQQGSITYRENVVEGFQQTPDAFIGLFKGENLGKQIVKI</sequence>
<reference evidence="3 4" key="1">
    <citation type="submission" date="2018-09" db="EMBL/GenBank/DDBJ databases">
        <title>Genomic Encyclopedia of Archaeal and Bacterial Type Strains, Phase II (KMG-II): from individual species to whole genera.</title>
        <authorList>
            <person name="Goeker M."/>
        </authorList>
    </citation>
    <scope>NUCLEOTIDE SEQUENCE [LARGE SCALE GENOMIC DNA]</scope>
    <source>
        <strain evidence="3 4">DSM 17008</strain>
    </source>
</reference>
<dbReference type="GO" id="GO:0016628">
    <property type="term" value="F:oxidoreductase activity, acting on the CH-CH group of donors, NAD or NADP as acceptor"/>
    <property type="evidence" value="ECO:0007669"/>
    <property type="project" value="InterPro"/>
</dbReference>
<accession>A0A419UZL2</accession>
<dbReference type="Pfam" id="PF16884">
    <property type="entry name" value="ADH_N_2"/>
    <property type="match status" value="1"/>
</dbReference>
<dbReference type="InterPro" id="IPR011032">
    <property type="entry name" value="GroES-like_sf"/>
</dbReference>
<dbReference type="OrthoDB" id="9805663at2"/>
<dbReference type="PANTHER" id="PTHR43205:SF7">
    <property type="entry name" value="PROSTAGLANDIN REDUCTASE 1"/>
    <property type="match status" value="1"/>
</dbReference>
<feature type="domain" description="Enoyl reductase (ER)" evidence="2">
    <location>
        <begin position="20"/>
        <end position="333"/>
    </location>
</feature>
<dbReference type="SUPFAM" id="SSF50129">
    <property type="entry name" value="GroES-like"/>
    <property type="match status" value="1"/>
</dbReference>
<evidence type="ECO:0000256" key="1">
    <source>
        <dbReference type="ARBA" id="ARBA00023002"/>
    </source>
</evidence>